<evidence type="ECO:0000313" key="3">
    <source>
        <dbReference type="Proteomes" id="UP000309038"/>
    </source>
</evidence>
<reference evidence="2 3" key="1">
    <citation type="submission" date="2019-02" db="EMBL/GenBank/DDBJ databases">
        <title>Genome sequencing of the rare red list fungi Phlebia centrifuga.</title>
        <authorList>
            <person name="Buettner E."/>
            <person name="Kellner H."/>
        </authorList>
    </citation>
    <scope>NUCLEOTIDE SEQUENCE [LARGE SCALE GENOMIC DNA]</scope>
    <source>
        <strain evidence="2 3">DSM 108282</strain>
    </source>
</reference>
<name>A0A4S4KL44_9APHY</name>
<keyword evidence="3" id="KW-1185">Reference proteome</keyword>
<comment type="caution">
    <text evidence="2">The sequence shown here is derived from an EMBL/GenBank/DDBJ whole genome shotgun (WGS) entry which is preliminary data.</text>
</comment>
<dbReference type="AlphaFoldDB" id="A0A4S4KL44"/>
<protein>
    <submittedName>
        <fullName evidence="2">Uncharacterized protein</fullName>
    </submittedName>
</protein>
<accession>A0A4S4KL44</accession>
<organism evidence="2 3">
    <name type="scientific">Hermanssonia centrifuga</name>
    <dbReference type="NCBI Taxonomy" id="98765"/>
    <lineage>
        <taxon>Eukaryota</taxon>
        <taxon>Fungi</taxon>
        <taxon>Dikarya</taxon>
        <taxon>Basidiomycota</taxon>
        <taxon>Agaricomycotina</taxon>
        <taxon>Agaricomycetes</taxon>
        <taxon>Polyporales</taxon>
        <taxon>Meruliaceae</taxon>
        <taxon>Hermanssonia</taxon>
    </lineage>
</organism>
<dbReference type="EMBL" id="SGPJ01000089">
    <property type="protein sequence ID" value="THG99175.1"/>
    <property type="molecule type" value="Genomic_DNA"/>
</dbReference>
<proteinExistence type="predicted"/>
<sequence length="214" mass="24037">MSDTRDDALEHPTHDNASSSAAITNSDAPRYNIFTNYSVVIDHPLDEVFKVLGDADGMERVVRLSGLCSGFTLQTDKSDMICTPGDAPLSESSVRTIPAGQQFAPGGRLLPRRFFHLQEAIPIIFGLFNRKVNIYGTQTWDPEEKVALYESTAEMGVVIWKLRRFQEIEDGEKKKTKVSETIKGRAPALLQYIVQKQAVVSHRSHMDQYHILFP</sequence>
<feature type="region of interest" description="Disordered" evidence="1">
    <location>
        <begin position="1"/>
        <end position="23"/>
    </location>
</feature>
<feature type="compositionally biased region" description="Basic and acidic residues" evidence="1">
    <location>
        <begin position="1"/>
        <end position="14"/>
    </location>
</feature>
<evidence type="ECO:0000313" key="2">
    <source>
        <dbReference type="EMBL" id="THG99175.1"/>
    </source>
</evidence>
<dbReference type="Proteomes" id="UP000309038">
    <property type="component" value="Unassembled WGS sequence"/>
</dbReference>
<gene>
    <name evidence="2" type="ORF">EW026_g3108</name>
</gene>
<evidence type="ECO:0000256" key="1">
    <source>
        <dbReference type="SAM" id="MobiDB-lite"/>
    </source>
</evidence>